<accession>A0A699GWD5</accession>
<protein>
    <submittedName>
        <fullName evidence="1">Ubiquitin receptor RAD23d-like</fullName>
    </submittedName>
</protein>
<dbReference type="Gene3D" id="3.10.20.90">
    <property type="entry name" value="Phosphatidylinositol 3-kinase Catalytic Subunit, Chain A, domain 1"/>
    <property type="match status" value="1"/>
</dbReference>
<sequence length="803" mass="88751">MTKPDSSFIAKCLISGLDEGFLCQKNIKRVQGPTVYPAARKVLLHHGNVLKEKTILEENNITENSLIVILLRKVTSYIGECHCRTPESRDEIRLITRWSRVTLSHNGACSARACGAAELMLLAAMCSLLLVERSVSRCLVVSDPFGFGPVLLDSDLFDGWRSATSNASLVRRLARELSQLYNSLRSRRPMKGVDMRLNLSACGFLLASQYKYLLVLTVSLVRFLLRFFHLFTLVHLALSPCACFSPDRGSLVTDTSVCPLSISWFDGTSVVKDSLPVDEVVDLPCVELLNENRTLIRKYPKTFLCLVGLSRSFVEMDVRPTLLQKNDEEMGLHDFIKSDDPFKVKAMERTLVENEVSLVTETEEMVIFLSLHTISLVDHIIRDELNVNSGKRKKRVAFASGSLLAKKARTECIVISDSRPGTAGKSPFALQRLSRQNEQASTGYGARPAPGRFVVLSSESTNVDIPSSPHVVSLVTLDPTGANAPVAASMSGDHRSSGSDPKAWNIYVPNWNVVSNDRLASPFTCRNLLDHVTPGYWAALPSQHDATFLDAVNVNLVQHVYMVSELRLRYEHEIMIRENFEKKFTDGAAIIQQRDAEIVDLNTLLERSEANVAEVIELHKRVSDLEATVSVKVGELDNLRTENVSLVEKVSALELECDERASELDARIADVRRDMYNDLYPHMLTAIAGRRWVVRHGFRLAQGLEAGVVHGKAGRSLAQLEAYDPEVEGKYVVAVPIYSNSGSVDHEMLLSEAILSVHHSAKRRGLCPPSSSALGGAFSSAPPHDSSLGVADYQVSTLARIGD</sequence>
<reference evidence="1" key="1">
    <citation type="journal article" date="2019" name="Sci. Rep.">
        <title>Draft genome of Tanacetum cinerariifolium, the natural source of mosquito coil.</title>
        <authorList>
            <person name="Yamashiro T."/>
            <person name="Shiraishi A."/>
            <person name="Satake H."/>
            <person name="Nakayama K."/>
        </authorList>
    </citation>
    <scope>NUCLEOTIDE SEQUENCE</scope>
</reference>
<organism evidence="1">
    <name type="scientific">Tanacetum cinerariifolium</name>
    <name type="common">Dalmatian daisy</name>
    <name type="synonym">Chrysanthemum cinerariifolium</name>
    <dbReference type="NCBI Taxonomy" id="118510"/>
    <lineage>
        <taxon>Eukaryota</taxon>
        <taxon>Viridiplantae</taxon>
        <taxon>Streptophyta</taxon>
        <taxon>Embryophyta</taxon>
        <taxon>Tracheophyta</taxon>
        <taxon>Spermatophyta</taxon>
        <taxon>Magnoliopsida</taxon>
        <taxon>eudicotyledons</taxon>
        <taxon>Gunneridae</taxon>
        <taxon>Pentapetalae</taxon>
        <taxon>asterids</taxon>
        <taxon>campanulids</taxon>
        <taxon>Asterales</taxon>
        <taxon>Asteraceae</taxon>
        <taxon>Asteroideae</taxon>
        <taxon>Anthemideae</taxon>
        <taxon>Anthemidinae</taxon>
        <taxon>Tanacetum</taxon>
    </lineage>
</organism>
<proteinExistence type="predicted"/>
<dbReference type="AlphaFoldDB" id="A0A699GWD5"/>
<dbReference type="EMBL" id="BKCJ010066079">
    <property type="protein sequence ID" value="GEW61670.1"/>
    <property type="molecule type" value="Genomic_DNA"/>
</dbReference>
<comment type="caution">
    <text evidence="1">The sequence shown here is derived from an EMBL/GenBank/DDBJ whole genome shotgun (WGS) entry which is preliminary data.</text>
</comment>
<keyword evidence="1" id="KW-0675">Receptor</keyword>
<name>A0A699GWD5_TANCI</name>
<evidence type="ECO:0000313" key="1">
    <source>
        <dbReference type="EMBL" id="GEW61670.1"/>
    </source>
</evidence>
<gene>
    <name evidence="1" type="ORF">Tci_233646</name>
</gene>